<feature type="compositionally biased region" description="Basic and acidic residues" evidence="1">
    <location>
        <begin position="123"/>
        <end position="132"/>
    </location>
</feature>
<reference evidence="3" key="1">
    <citation type="submission" date="2022-08" db="UniProtKB">
        <authorList>
            <consortium name="EnsemblMetazoa"/>
        </authorList>
    </citation>
    <scope>IDENTIFICATION</scope>
    <source>
        <strain evidence="3">05x7-T-G4-1.051#20</strain>
    </source>
</reference>
<feature type="region of interest" description="Disordered" evidence="1">
    <location>
        <begin position="106"/>
        <end position="132"/>
    </location>
</feature>
<name>A0A8W8NQP6_MAGGI</name>
<proteinExistence type="predicted"/>
<evidence type="ECO:0000313" key="4">
    <source>
        <dbReference type="Proteomes" id="UP000005408"/>
    </source>
</evidence>
<evidence type="ECO:0000256" key="1">
    <source>
        <dbReference type="SAM" id="MobiDB-lite"/>
    </source>
</evidence>
<sequence length="132" mass="14522">MDWNILMMCLATIALVNAQNECSDTVYKQLGDLAKRSPAYIQDSVPLCDRYLAPGCHLRQLPGILLYIVVEGDLGLLEGDLDLPVDAVGDGDGVGYCEVGREEQRGRKTGGISLPLGRHKTEKKSQRDMFKI</sequence>
<accession>A0A8W8NQP6</accession>
<keyword evidence="4" id="KW-1185">Reference proteome</keyword>
<feature type="chain" id="PRO_5036458684" evidence="2">
    <location>
        <begin position="19"/>
        <end position="132"/>
    </location>
</feature>
<organism evidence="3 4">
    <name type="scientific">Magallana gigas</name>
    <name type="common">Pacific oyster</name>
    <name type="synonym">Crassostrea gigas</name>
    <dbReference type="NCBI Taxonomy" id="29159"/>
    <lineage>
        <taxon>Eukaryota</taxon>
        <taxon>Metazoa</taxon>
        <taxon>Spiralia</taxon>
        <taxon>Lophotrochozoa</taxon>
        <taxon>Mollusca</taxon>
        <taxon>Bivalvia</taxon>
        <taxon>Autobranchia</taxon>
        <taxon>Pteriomorphia</taxon>
        <taxon>Ostreida</taxon>
        <taxon>Ostreoidea</taxon>
        <taxon>Ostreidae</taxon>
        <taxon>Magallana</taxon>
    </lineage>
</organism>
<dbReference type="EnsemblMetazoa" id="G7429.1">
    <property type="protein sequence ID" value="G7429.1:cds"/>
    <property type="gene ID" value="G7429"/>
</dbReference>
<feature type="signal peptide" evidence="2">
    <location>
        <begin position="1"/>
        <end position="18"/>
    </location>
</feature>
<evidence type="ECO:0000313" key="3">
    <source>
        <dbReference type="EnsemblMetazoa" id="G7429.1:cds"/>
    </source>
</evidence>
<dbReference type="AlphaFoldDB" id="A0A8W8NQP6"/>
<evidence type="ECO:0000256" key="2">
    <source>
        <dbReference type="SAM" id="SignalP"/>
    </source>
</evidence>
<keyword evidence="2" id="KW-0732">Signal</keyword>
<dbReference type="Proteomes" id="UP000005408">
    <property type="component" value="Unassembled WGS sequence"/>
</dbReference>
<protein>
    <submittedName>
        <fullName evidence="3">Uncharacterized protein</fullName>
    </submittedName>
</protein>